<dbReference type="Proteomes" id="UP000245768">
    <property type="component" value="Unassembled WGS sequence"/>
</dbReference>
<dbReference type="InParanoid" id="A0A316YUI8"/>
<evidence type="ECO:0000313" key="1">
    <source>
        <dbReference type="EMBL" id="PWN91375.1"/>
    </source>
</evidence>
<name>A0A316YUI8_9BASI</name>
<reference evidence="1 2" key="1">
    <citation type="journal article" date="2018" name="Mol. Biol. Evol.">
        <title>Broad Genomic Sampling Reveals a Smut Pathogenic Ancestry of the Fungal Clade Ustilaginomycotina.</title>
        <authorList>
            <person name="Kijpornyongpan T."/>
            <person name="Mondo S.J."/>
            <person name="Barry K."/>
            <person name="Sandor L."/>
            <person name="Lee J."/>
            <person name="Lipzen A."/>
            <person name="Pangilinan J."/>
            <person name="LaButti K."/>
            <person name="Hainaut M."/>
            <person name="Henrissat B."/>
            <person name="Grigoriev I.V."/>
            <person name="Spatafora J.W."/>
            <person name="Aime M.C."/>
        </authorList>
    </citation>
    <scope>NUCLEOTIDE SEQUENCE [LARGE SCALE GENOMIC DNA]</scope>
    <source>
        <strain evidence="1 2">MCA 4198</strain>
    </source>
</reference>
<dbReference type="AlphaFoldDB" id="A0A316YUI8"/>
<dbReference type="EMBL" id="KZ819635">
    <property type="protein sequence ID" value="PWN91375.1"/>
    <property type="molecule type" value="Genomic_DNA"/>
</dbReference>
<dbReference type="RefSeq" id="XP_025378573.1">
    <property type="nucleotide sequence ID" value="XM_025520975.1"/>
</dbReference>
<sequence>MRLPLEILERIIDQLIDELPEVNRGLALVFNTSRSNVEAFASVRALAQTSSWIRHRCLSRLWRNVSLYNITNVMRMHRLFELAKSSGGPVYFSHIRNLELEWKSVYESACDGEMLMDGCDVGDAFLSHLELYATVLLERCTNLRRLLWCSQPWPMPKAIAARLDSMPSFRELTIEDEECHGDPEYSAVSFCSSHLERLIFRTSVYLEAPGQEPDWLSHSSCTKYGVSVRPLEAEDNCEPGTTSDACLRWTVQAILDAASKGSLRRIGFKRNQVLIMRRLLPLLLSLEVEADRMKWSDEVPDHQATLACVRALTFLRGQLLQCSNTEEMRRRARAIAENGDLSLDSDEADLKSIENLPEGFAIPPYAQWILDDEVLCISVARALGLTPPANNGPLVLFPVTASSLPLKAQIASPSSASIPGITT</sequence>
<accession>A0A316YUI8</accession>
<protein>
    <submittedName>
        <fullName evidence="1">Uncharacterized protein</fullName>
    </submittedName>
</protein>
<dbReference type="GeneID" id="37042891"/>
<gene>
    <name evidence="1" type="ORF">FA10DRAFT_265236</name>
</gene>
<proteinExistence type="predicted"/>
<evidence type="ECO:0000313" key="2">
    <source>
        <dbReference type="Proteomes" id="UP000245768"/>
    </source>
</evidence>
<organism evidence="1 2">
    <name type="scientific">Acaromyces ingoldii</name>
    <dbReference type="NCBI Taxonomy" id="215250"/>
    <lineage>
        <taxon>Eukaryota</taxon>
        <taxon>Fungi</taxon>
        <taxon>Dikarya</taxon>
        <taxon>Basidiomycota</taxon>
        <taxon>Ustilaginomycotina</taxon>
        <taxon>Exobasidiomycetes</taxon>
        <taxon>Exobasidiales</taxon>
        <taxon>Cryptobasidiaceae</taxon>
        <taxon>Acaromyces</taxon>
    </lineage>
</organism>
<keyword evidence="2" id="KW-1185">Reference proteome</keyword>